<dbReference type="EMBL" id="CP159279">
    <property type="protein sequence ID" value="XCH11027.1"/>
    <property type="molecule type" value="Genomic_DNA"/>
</dbReference>
<accession>A0AAU8EN28</accession>
<name>A0AAU8EN28_9MICC</name>
<dbReference type="AlphaFoldDB" id="A0AAU8EN28"/>
<sequence>MAKAFLTHDVNQLPAELTPHVADNLAREVTMYDQRDLASQDCPVPCTIGSQLFRELVSLNVLPVYEDFPGQRDGLTAQAPNKARA</sequence>
<gene>
    <name evidence="1" type="ORF">ABRP34_19830</name>
</gene>
<proteinExistence type="predicted"/>
<reference evidence="1" key="1">
    <citation type="submission" date="2024-06" db="EMBL/GenBank/DDBJ databases">
        <title>Biodegradation of dimethachlon by Arthrobacter sp. K5: mechanistic insights and ecological implications.</title>
        <authorList>
            <person name="Hu S."/>
            <person name="Lu P."/>
        </authorList>
    </citation>
    <scope>NUCLEOTIDE SEQUENCE</scope>
    <source>
        <strain evidence="1">K5</strain>
    </source>
</reference>
<dbReference type="RefSeq" id="WP_353711484.1">
    <property type="nucleotide sequence ID" value="NZ_CP159279.1"/>
</dbReference>
<evidence type="ECO:0000313" key="1">
    <source>
        <dbReference type="EMBL" id="XCH11027.1"/>
    </source>
</evidence>
<protein>
    <submittedName>
        <fullName evidence="1">Uncharacterized protein</fullName>
    </submittedName>
</protein>
<organism evidence="1">
    <name type="scientific">Arthrobacter sp. K5</name>
    <dbReference type="NCBI Taxonomy" id="2839623"/>
    <lineage>
        <taxon>Bacteria</taxon>
        <taxon>Bacillati</taxon>
        <taxon>Actinomycetota</taxon>
        <taxon>Actinomycetes</taxon>
        <taxon>Micrococcales</taxon>
        <taxon>Micrococcaceae</taxon>
        <taxon>Arthrobacter</taxon>
    </lineage>
</organism>